<dbReference type="Gene3D" id="1.10.10.1100">
    <property type="entry name" value="BFD-like [2Fe-2S]-binding domain"/>
    <property type="match status" value="1"/>
</dbReference>
<feature type="transmembrane region" description="Helical" evidence="10">
    <location>
        <begin position="483"/>
        <end position="504"/>
    </location>
</feature>
<evidence type="ECO:0000259" key="12">
    <source>
        <dbReference type="Pfam" id="PF07992"/>
    </source>
</evidence>
<feature type="transmembrane region" description="Helical" evidence="10">
    <location>
        <begin position="632"/>
        <end position="650"/>
    </location>
</feature>
<dbReference type="Pfam" id="PF07992">
    <property type="entry name" value="Pyr_redox_2"/>
    <property type="match status" value="1"/>
</dbReference>
<dbReference type="GO" id="GO:0016491">
    <property type="term" value="F:oxidoreductase activity"/>
    <property type="evidence" value="ECO:0007669"/>
    <property type="project" value="UniProtKB-KW"/>
</dbReference>
<feature type="transmembrane region" description="Helical" evidence="10">
    <location>
        <begin position="524"/>
        <end position="545"/>
    </location>
</feature>
<evidence type="ECO:0000256" key="1">
    <source>
        <dbReference type="ARBA" id="ARBA00001929"/>
    </source>
</evidence>
<evidence type="ECO:0000256" key="8">
    <source>
        <dbReference type="ARBA" id="ARBA00023004"/>
    </source>
</evidence>
<organism evidence="13 14">
    <name type="scientific">Pelagicoccus enzymogenes</name>
    <dbReference type="NCBI Taxonomy" id="2773457"/>
    <lineage>
        <taxon>Bacteria</taxon>
        <taxon>Pseudomonadati</taxon>
        <taxon>Verrucomicrobiota</taxon>
        <taxon>Opitutia</taxon>
        <taxon>Puniceicoccales</taxon>
        <taxon>Pelagicoccaceae</taxon>
        <taxon>Pelagicoccus</taxon>
    </lineage>
</organism>
<feature type="domain" description="BFD-like [2Fe-2S]-binding" evidence="11">
    <location>
        <begin position="419"/>
        <end position="465"/>
    </location>
</feature>
<evidence type="ECO:0000256" key="2">
    <source>
        <dbReference type="ARBA" id="ARBA00001966"/>
    </source>
</evidence>
<evidence type="ECO:0000256" key="6">
    <source>
        <dbReference type="ARBA" id="ARBA00022723"/>
    </source>
</evidence>
<evidence type="ECO:0000256" key="9">
    <source>
        <dbReference type="ARBA" id="ARBA00023014"/>
    </source>
</evidence>
<comment type="cofactor">
    <cofactor evidence="1">
        <name>siroheme</name>
        <dbReference type="ChEBI" id="CHEBI:60052"/>
    </cofactor>
</comment>
<dbReference type="Gene3D" id="3.50.50.60">
    <property type="entry name" value="FAD/NAD(P)-binding domain"/>
    <property type="match status" value="2"/>
</dbReference>
<dbReference type="InterPro" id="IPR041854">
    <property type="entry name" value="BFD-like_2Fe2S-bd_dom_sf"/>
</dbReference>
<comment type="similarity">
    <text evidence="4">Belongs to the nitrite and sulfite reductase 4Fe-4S domain family.</text>
</comment>
<keyword evidence="10" id="KW-0472">Membrane</keyword>
<feature type="transmembrane region" description="Helical" evidence="10">
    <location>
        <begin position="589"/>
        <end position="611"/>
    </location>
</feature>
<comment type="cofactor">
    <cofactor evidence="2">
        <name>[4Fe-4S] cluster</name>
        <dbReference type="ChEBI" id="CHEBI:49883"/>
    </cofactor>
</comment>
<dbReference type="PANTHER" id="PTHR43809:SF1">
    <property type="entry name" value="NITRITE REDUCTASE (NADH) LARGE SUBUNIT"/>
    <property type="match status" value="1"/>
</dbReference>
<dbReference type="GO" id="GO:0051536">
    <property type="term" value="F:iron-sulfur cluster binding"/>
    <property type="evidence" value="ECO:0007669"/>
    <property type="project" value="UniProtKB-KW"/>
</dbReference>
<proteinExistence type="inferred from homology"/>
<gene>
    <name evidence="13" type="ORF">IEN85_08850</name>
</gene>
<keyword evidence="8" id="KW-0408">Iron</keyword>
<dbReference type="InterPro" id="IPR023753">
    <property type="entry name" value="FAD/NAD-binding_dom"/>
</dbReference>
<evidence type="ECO:0000256" key="4">
    <source>
        <dbReference type="ARBA" id="ARBA00010429"/>
    </source>
</evidence>
<name>A0A927F7D1_9BACT</name>
<dbReference type="PRINTS" id="PR00368">
    <property type="entry name" value="FADPNR"/>
</dbReference>
<dbReference type="Pfam" id="PF04324">
    <property type="entry name" value="Fer2_BFD"/>
    <property type="match status" value="1"/>
</dbReference>
<dbReference type="InterPro" id="IPR052034">
    <property type="entry name" value="NasD-like"/>
</dbReference>
<dbReference type="AlphaFoldDB" id="A0A927F7D1"/>
<dbReference type="InterPro" id="IPR007419">
    <property type="entry name" value="BFD-like_2Fe2S-bd_dom"/>
</dbReference>
<comment type="pathway">
    <text evidence="3">Nitrogen metabolism; nitrate reduction (assimilation).</text>
</comment>
<dbReference type="GO" id="GO:0046872">
    <property type="term" value="F:metal ion binding"/>
    <property type="evidence" value="ECO:0007669"/>
    <property type="project" value="UniProtKB-KW"/>
</dbReference>
<dbReference type="InterPro" id="IPR036188">
    <property type="entry name" value="FAD/NAD-bd_sf"/>
</dbReference>
<keyword evidence="6" id="KW-0479">Metal-binding</keyword>
<evidence type="ECO:0000313" key="13">
    <source>
        <dbReference type="EMBL" id="MBD5779602.1"/>
    </source>
</evidence>
<keyword evidence="10" id="KW-1133">Transmembrane helix</keyword>
<evidence type="ECO:0000256" key="3">
    <source>
        <dbReference type="ARBA" id="ARBA00005096"/>
    </source>
</evidence>
<evidence type="ECO:0000256" key="10">
    <source>
        <dbReference type="SAM" id="Phobius"/>
    </source>
</evidence>
<dbReference type="SUPFAM" id="SSF51905">
    <property type="entry name" value="FAD/NAD(P)-binding domain"/>
    <property type="match status" value="2"/>
</dbReference>
<dbReference type="PANTHER" id="PTHR43809">
    <property type="entry name" value="NITRITE REDUCTASE (NADH) LARGE SUBUNIT"/>
    <property type="match status" value="1"/>
</dbReference>
<protein>
    <submittedName>
        <fullName evidence="13">NAD(P)/FAD-dependent oxidoreductase</fullName>
    </submittedName>
</protein>
<keyword evidence="7" id="KW-0560">Oxidoreductase</keyword>
<feature type="domain" description="FAD/NAD(P)-binding" evidence="12">
    <location>
        <begin position="12"/>
        <end position="291"/>
    </location>
</feature>
<dbReference type="PRINTS" id="PR00411">
    <property type="entry name" value="PNDRDTASEI"/>
</dbReference>
<dbReference type="RefSeq" id="WP_191616739.1">
    <property type="nucleotide sequence ID" value="NZ_JACYFG010000009.1"/>
</dbReference>
<sequence length="652" mass="70953">MKPSHPESPPLRIVIVGNGMVSHRFCDELSKAKFDQKLKVDIFGEEPHPAYDRVHLTDYFKNPSPETLSLGNSDWYSRKGYKLHCGLRIEKIDREQKTVIDAAGQSHPYDKLVLATGSYPFVPPIEGSDAPGVFVYRTIADADAIIRHCEGKSSAIVLGGGLLGLEAANALKELGLSATVVEFANGLMPRQLNQDASLVLEQQIRQLGVTPLVGKGAQKIERSNDGLLVSFNDDTKLLTDILVVAAGVRPADQLARDADLNLGARGGIIVNDQLQTSDPSIYAIGECALHRGQIYGFVAPGYQMAEVLADQLCDGSKTYQGSDLSCRLKLLGIEVSTFGDYLGEGRTLVHRSPTSYRMIVLKRDCFAGGTVVGKWDQTHQLQLAIKEERFMTPSEQAAFEKDGQIPEGDALADWPNNAIICNCTQTTKGSLSICISSGCKTVSSLGKATGAGSVCGSCRPLLAQLCGESGQEAAYRPKGRKSLSTTATVALLACLGFLLLAAFPEPQSVQTLYFKISKLWHESLYKQVSGYSMAGLSLLALLLSARKRVRFLRQGNYGWWRAAHAILGTLCLATLVAHTGLDFGKNLNLWLMSCFVGLNLVGALAGLSIAMEDRFSGPWSRRIRSLVTKAHILFFWPYPVLLGFHIYKAYAY</sequence>
<dbReference type="Proteomes" id="UP000622317">
    <property type="component" value="Unassembled WGS sequence"/>
</dbReference>
<feature type="transmembrane region" description="Helical" evidence="10">
    <location>
        <begin position="557"/>
        <end position="577"/>
    </location>
</feature>
<keyword evidence="10" id="KW-0812">Transmembrane</keyword>
<evidence type="ECO:0000256" key="5">
    <source>
        <dbReference type="ARBA" id="ARBA00022617"/>
    </source>
</evidence>
<keyword evidence="14" id="KW-1185">Reference proteome</keyword>
<comment type="caution">
    <text evidence="13">The sequence shown here is derived from an EMBL/GenBank/DDBJ whole genome shotgun (WGS) entry which is preliminary data.</text>
</comment>
<accession>A0A927F7D1</accession>
<keyword evidence="5" id="KW-0349">Heme</keyword>
<dbReference type="EMBL" id="JACYFG010000009">
    <property type="protein sequence ID" value="MBD5779602.1"/>
    <property type="molecule type" value="Genomic_DNA"/>
</dbReference>
<keyword evidence="9" id="KW-0411">Iron-sulfur</keyword>
<evidence type="ECO:0000259" key="11">
    <source>
        <dbReference type="Pfam" id="PF04324"/>
    </source>
</evidence>
<evidence type="ECO:0000256" key="7">
    <source>
        <dbReference type="ARBA" id="ARBA00023002"/>
    </source>
</evidence>
<evidence type="ECO:0000313" key="14">
    <source>
        <dbReference type="Proteomes" id="UP000622317"/>
    </source>
</evidence>
<reference evidence="13" key="1">
    <citation type="submission" date="2020-09" db="EMBL/GenBank/DDBJ databases">
        <title>Pelagicoccus enzymogenes sp. nov. with an EPS production, isolated from marine sediment.</title>
        <authorList>
            <person name="Feng X."/>
        </authorList>
    </citation>
    <scope>NUCLEOTIDE SEQUENCE</scope>
    <source>
        <strain evidence="13">NFK12</strain>
    </source>
</reference>